<keyword evidence="1" id="KW-0472">Membrane</keyword>
<gene>
    <name evidence="2" type="ORF">JKL49_11495</name>
</gene>
<keyword evidence="1" id="KW-0812">Transmembrane</keyword>
<dbReference type="EMBL" id="CP068570">
    <property type="protein sequence ID" value="QQZ51548.1"/>
    <property type="molecule type" value="Genomic_DNA"/>
</dbReference>
<feature type="transmembrane region" description="Helical" evidence="1">
    <location>
        <begin position="49"/>
        <end position="69"/>
    </location>
</feature>
<evidence type="ECO:0000256" key="1">
    <source>
        <dbReference type="SAM" id="Phobius"/>
    </source>
</evidence>
<accession>A0A974P6C8</accession>
<dbReference type="AlphaFoldDB" id="A0A974P6C8"/>
<proteinExistence type="predicted"/>
<protein>
    <submittedName>
        <fullName evidence="2">Uncharacterized protein</fullName>
    </submittedName>
</protein>
<feature type="transmembrane region" description="Helical" evidence="1">
    <location>
        <begin position="107"/>
        <end position="126"/>
    </location>
</feature>
<reference evidence="2" key="1">
    <citation type="submission" date="2021-01" db="EMBL/GenBank/DDBJ databases">
        <title>Genome sequence of Phenylobacterium sp. 20VBR1 isolated from a valley glaceir, Ny-Alesund, Svalbard.</title>
        <authorList>
            <person name="Thomas F.A."/>
            <person name="Krishnan K.P."/>
            <person name="Sinha R.K."/>
        </authorList>
    </citation>
    <scope>NUCLEOTIDE SEQUENCE</scope>
    <source>
        <strain evidence="2">20VBR1</strain>
    </source>
</reference>
<feature type="transmembrane region" description="Helical" evidence="1">
    <location>
        <begin position="81"/>
        <end position="101"/>
    </location>
</feature>
<evidence type="ECO:0000313" key="2">
    <source>
        <dbReference type="EMBL" id="QQZ51548.1"/>
    </source>
</evidence>
<sequence length="131" mass="13087">MKSGRWPAMLAIGGGISAAMCTAVAVTVWEKTSFGILLGPNNVVPHGSGAPAALTMLAGVGVAAAGHFIGHSGDRRAVPTLVATSIICVAGFASYVLIGRVGIVEALWASAISLSAISVVAVALLARSLHR</sequence>
<organism evidence="2">
    <name type="scientific">Phenylobacterium glaciei</name>
    <dbReference type="NCBI Taxonomy" id="2803784"/>
    <lineage>
        <taxon>Bacteria</taxon>
        <taxon>Pseudomonadati</taxon>
        <taxon>Pseudomonadota</taxon>
        <taxon>Alphaproteobacteria</taxon>
        <taxon>Caulobacterales</taxon>
        <taxon>Caulobacteraceae</taxon>
        <taxon>Phenylobacterium</taxon>
    </lineage>
</organism>
<name>A0A974P6C8_9CAUL</name>
<keyword evidence="1" id="KW-1133">Transmembrane helix</keyword>